<dbReference type="PANTHER" id="PTHR30055:SF148">
    <property type="entry name" value="TETR-FAMILY TRANSCRIPTIONAL REGULATOR"/>
    <property type="match status" value="1"/>
</dbReference>
<evidence type="ECO:0000256" key="4">
    <source>
        <dbReference type="PROSITE-ProRule" id="PRU00335"/>
    </source>
</evidence>
<dbReference type="Pfam" id="PF16859">
    <property type="entry name" value="TetR_C_11"/>
    <property type="match status" value="1"/>
</dbReference>
<dbReference type="InterPro" id="IPR050109">
    <property type="entry name" value="HTH-type_TetR-like_transc_reg"/>
</dbReference>
<accession>A0ABM8GJI6</accession>
<dbReference type="PANTHER" id="PTHR30055">
    <property type="entry name" value="HTH-TYPE TRANSCRIPTIONAL REGULATOR RUTR"/>
    <property type="match status" value="1"/>
</dbReference>
<dbReference type="Pfam" id="PF00440">
    <property type="entry name" value="TetR_N"/>
    <property type="match status" value="1"/>
</dbReference>
<dbReference type="SUPFAM" id="SSF48498">
    <property type="entry name" value="Tetracyclin repressor-like, C-terminal domain"/>
    <property type="match status" value="1"/>
</dbReference>
<evidence type="ECO:0000256" key="2">
    <source>
        <dbReference type="ARBA" id="ARBA00023125"/>
    </source>
</evidence>
<evidence type="ECO:0000259" key="5">
    <source>
        <dbReference type="PROSITE" id="PS50977"/>
    </source>
</evidence>
<feature type="domain" description="HTH tetR-type" evidence="5">
    <location>
        <begin position="12"/>
        <end position="72"/>
    </location>
</feature>
<keyword evidence="3" id="KW-0804">Transcription</keyword>
<dbReference type="InterPro" id="IPR001647">
    <property type="entry name" value="HTH_TetR"/>
</dbReference>
<dbReference type="InterPro" id="IPR011075">
    <property type="entry name" value="TetR_C"/>
</dbReference>
<dbReference type="Gene3D" id="1.10.10.60">
    <property type="entry name" value="Homeodomain-like"/>
    <property type="match status" value="1"/>
</dbReference>
<dbReference type="PROSITE" id="PS50977">
    <property type="entry name" value="HTH_TETR_2"/>
    <property type="match status" value="1"/>
</dbReference>
<dbReference type="EMBL" id="AP027732">
    <property type="protein sequence ID" value="BDZ48549.1"/>
    <property type="molecule type" value="Genomic_DNA"/>
</dbReference>
<dbReference type="SUPFAM" id="SSF46689">
    <property type="entry name" value="Homeodomain-like"/>
    <property type="match status" value="1"/>
</dbReference>
<organism evidence="6 7">
    <name type="scientific">Frondihabitans sucicola</name>
    <dbReference type="NCBI Taxonomy" id="1268041"/>
    <lineage>
        <taxon>Bacteria</taxon>
        <taxon>Bacillati</taxon>
        <taxon>Actinomycetota</taxon>
        <taxon>Actinomycetes</taxon>
        <taxon>Micrococcales</taxon>
        <taxon>Microbacteriaceae</taxon>
        <taxon>Frondihabitans</taxon>
    </lineage>
</organism>
<feature type="DNA-binding region" description="H-T-H motif" evidence="4">
    <location>
        <begin position="35"/>
        <end position="54"/>
    </location>
</feature>
<dbReference type="Gene3D" id="1.10.357.10">
    <property type="entry name" value="Tetracycline Repressor, domain 2"/>
    <property type="match status" value="1"/>
</dbReference>
<protein>
    <submittedName>
        <fullName evidence="6">TetR family transcriptional regulator</fullName>
    </submittedName>
</protein>
<evidence type="ECO:0000313" key="6">
    <source>
        <dbReference type="EMBL" id="BDZ48549.1"/>
    </source>
</evidence>
<name>A0ABM8GJI6_9MICO</name>
<dbReference type="RefSeq" id="WP_286345513.1">
    <property type="nucleotide sequence ID" value="NZ_AP027732.1"/>
</dbReference>
<keyword evidence="1" id="KW-0805">Transcription regulation</keyword>
<dbReference type="InterPro" id="IPR036271">
    <property type="entry name" value="Tet_transcr_reg_TetR-rel_C_sf"/>
</dbReference>
<evidence type="ECO:0000256" key="3">
    <source>
        <dbReference type="ARBA" id="ARBA00023163"/>
    </source>
</evidence>
<evidence type="ECO:0000313" key="7">
    <source>
        <dbReference type="Proteomes" id="UP001321486"/>
    </source>
</evidence>
<evidence type="ECO:0000256" key="1">
    <source>
        <dbReference type="ARBA" id="ARBA00023015"/>
    </source>
</evidence>
<keyword evidence="7" id="KW-1185">Reference proteome</keyword>
<dbReference type="PRINTS" id="PR00455">
    <property type="entry name" value="HTHTETR"/>
</dbReference>
<sequence length="197" mass="21599">MAGDRPGRKRSEVSRAAILEATRDELTAEGYDRLSIDRIATAAGVGKQTIYRWYPSKSELVADCILAGYIVRPVIMTPDTGDVRRDIATWIRSFAKESRTPSAASLTRAITAAAAEDNAVAAHYQDQVTITQETLVTRLRAGVDAGQLQKDTGVSTVAETVVGALLYRILTRQELDDVFVDELVELIFSGIVNREER</sequence>
<dbReference type="Proteomes" id="UP001321486">
    <property type="component" value="Chromosome"/>
</dbReference>
<dbReference type="InterPro" id="IPR009057">
    <property type="entry name" value="Homeodomain-like_sf"/>
</dbReference>
<gene>
    <name evidence="6" type="ORF">GCM10025867_07900</name>
</gene>
<proteinExistence type="predicted"/>
<keyword evidence="2 4" id="KW-0238">DNA-binding</keyword>
<reference evidence="7" key="1">
    <citation type="journal article" date="2019" name="Int. J. Syst. Evol. Microbiol.">
        <title>The Global Catalogue of Microorganisms (GCM) 10K type strain sequencing project: providing services to taxonomists for standard genome sequencing and annotation.</title>
        <authorList>
            <consortium name="The Broad Institute Genomics Platform"/>
            <consortium name="The Broad Institute Genome Sequencing Center for Infectious Disease"/>
            <person name="Wu L."/>
            <person name="Ma J."/>
        </authorList>
    </citation>
    <scope>NUCLEOTIDE SEQUENCE [LARGE SCALE GENOMIC DNA]</scope>
    <source>
        <strain evidence="7">NBRC 108728</strain>
    </source>
</reference>